<sequence length="90" mass="10255">MILLLLFLSKQAGINVFLNNFQFYDKDGGPPEMYKKYKIKINKSTDMTRRNFGRLILVVDSLSFSSHISCGQLPSFPRASTYLGINKCVD</sequence>
<organism evidence="1">
    <name type="scientific">Pararge aegeria</name>
    <name type="common">speckled wood butterfly</name>
    <dbReference type="NCBI Taxonomy" id="116150"/>
    <lineage>
        <taxon>Eukaryota</taxon>
        <taxon>Metazoa</taxon>
        <taxon>Ecdysozoa</taxon>
        <taxon>Arthropoda</taxon>
        <taxon>Hexapoda</taxon>
        <taxon>Insecta</taxon>
        <taxon>Pterygota</taxon>
        <taxon>Neoptera</taxon>
        <taxon>Endopterygota</taxon>
        <taxon>Lepidoptera</taxon>
        <taxon>Glossata</taxon>
        <taxon>Ditrysia</taxon>
        <taxon>Papilionoidea</taxon>
        <taxon>Nymphalidae</taxon>
        <taxon>Satyrinae</taxon>
        <taxon>Satyrini</taxon>
        <taxon>Parargina</taxon>
        <taxon>Pararge</taxon>
    </lineage>
</organism>
<dbReference type="EMBL" id="GAIX01013116">
    <property type="protein sequence ID" value="JAA79444.1"/>
    <property type="molecule type" value="Transcribed_RNA"/>
</dbReference>
<accession>S4NQU6</accession>
<evidence type="ECO:0000313" key="1">
    <source>
        <dbReference type="EMBL" id="JAA79444.1"/>
    </source>
</evidence>
<protein>
    <submittedName>
        <fullName evidence="1">Uncharacterized protein</fullName>
    </submittedName>
</protein>
<name>S4NQU6_9NEOP</name>
<dbReference type="AlphaFoldDB" id="S4NQU6"/>
<reference evidence="1" key="2">
    <citation type="submission" date="2013-05" db="EMBL/GenBank/DDBJ databases">
        <authorList>
            <person name="Carter J.-M."/>
            <person name="Baker S.C."/>
            <person name="Pink R."/>
            <person name="Carter D.R.F."/>
            <person name="Collins A."/>
            <person name="Tomlin J."/>
            <person name="Gibbs M."/>
            <person name="Breuker C.J."/>
        </authorList>
    </citation>
    <scope>NUCLEOTIDE SEQUENCE</scope>
    <source>
        <tissue evidence="1">Ovary</tissue>
    </source>
</reference>
<proteinExistence type="predicted"/>
<reference evidence="1" key="1">
    <citation type="journal article" date="2013" name="BMC Genomics">
        <title>Unscrambling butterfly oogenesis.</title>
        <authorList>
            <person name="Carter J.M."/>
            <person name="Baker S.C."/>
            <person name="Pink R."/>
            <person name="Carter D.R."/>
            <person name="Collins A."/>
            <person name="Tomlin J."/>
            <person name="Gibbs M."/>
            <person name="Breuker C.J."/>
        </authorList>
    </citation>
    <scope>NUCLEOTIDE SEQUENCE</scope>
    <source>
        <tissue evidence="1">Ovary</tissue>
    </source>
</reference>